<dbReference type="PANTHER" id="PTHR45623:SF6">
    <property type="entry name" value="CHROMODOMAIN-HELICASE-DNA-BINDING PROTEIN 5"/>
    <property type="match status" value="1"/>
</dbReference>
<dbReference type="InterPro" id="IPR013083">
    <property type="entry name" value="Znf_RING/FYVE/PHD"/>
</dbReference>
<evidence type="ECO:0000256" key="6">
    <source>
        <dbReference type="ARBA" id="ARBA00022741"/>
    </source>
</evidence>
<dbReference type="Pfam" id="PF08074">
    <property type="entry name" value="CHDCT2"/>
    <property type="match status" value="1"/>
</dbReference>
<dbReference type="GO" id="GO:0008270">
    <property type="term" value="F:zinc ion binding"/>
    <property type="evidence" value="ECO:0007669"/>
    <property type="project" value="UniProtKB-KW"/>
</dbReference>
<dbReference type="PROSITE" id="PS51192">
    <property type="entry name" value="HELICASE_ATP_BIND_1"/>
    <property type="match status" value="1"/>
</dbReference>
<dbReference type="Gene3D" id="2.40.50.40">
    <property type="match status" value="2"/>
</dbReference>
<feature type="domain" description="Chromo" evidence="19">
    <location>
        <begin position="478"/>
        <end position="511"/>
    </location>
</feature>
<dbReference type="InterPro" id="IPR012958">
    <property type="entry name" value="CHD_N"/>
</dbReference>
<dbReference type="GO" id="GO:0016887">
    <property type="term" value="F:ATP hydrolysis activity"/>
    <property type="evidence" value="ECO:0007669"/>
    <property type="project" value="TreeGrafter"/>
</dbReference>
<dbReference type="SMART" id="SM00487">
    <property type="entry name" value="DEXDc"/>
    <property type="match status" value="1"/>
</dbReference>
<evidence type="ECO:0000256" key="4">
    <source>
        <dbReference type="ARBA" id="ARBA00022723"/>
    </source>
</evidence>
<dbReference type="FunFam" id="1.10.10.60:FF:000037">
    <property type="entry name" value="chromodomain-helicase-DNA-binding protein 3 isoform X1"/>
    <property type="match status" value="1"/>
</dbReference>
<dbReference type="GO" id="GO:0140658">
    <property type="term" value="F:ATP-dependent chromatin remodeler activity"/>
    <property type="evidence" value="ECO:0007669"/>
    <property type="project" value="TreeGrafter"/>
</dbReference>
<evidence type="ECO:0000256" key="14">
    <source>
        <dbReference type="ARBA" id="ARBA00023163"/>
    </source>
</evidence>
<keyword evidence="3" id="KW-0597">Phosphoprotein</keyword>
<evidence type="ECO:0000256" key="15">
    <source>
        <dbReference type="ARBA" id="ARBA00023242"/>
    </source>
</evidence>
<dbReference type="InterPro" id="IPR001965">
    <property type="entry name" value="Znf_PHD"/>
</dbReference>
<dbReference type="Pfam" id="PF06465">
    <property type="entry name" value="DUF1087"/>
    <property type="match status" value="1"/>
</dbReference>
<dbReference type="GeneTree" id="ENSGT00940000159249"/>
<dbReference type="InterPro" id="IPR002464">
    <property type="entry name" value="DNA/RNA_helicase_DEAH_CS"/>
</dbReference>
<keyword evidence="11" id="KW-0156">Chromatin regulator</keyword>
<feature type="compositionally biased region" description="Basic and acidic residues" evidence="18">
    <location>
        <begin position="1"/>
        <end position="11"/>
    </location>
</feature>
<dbReference type="CDD" id="cd15531">
    <property type="entry name" value="PHD1_CHD_II"/>
    <property type="match status" value="1"/>
</dbReference>
<evidence type="ECO:0000259" key="20">
    <source>
        <dbReference type="PROSITE" id="PS50016"/>
    </source>
</evidence>
<dbReference type="GO" id="GO:0005524">
    <property type="term" value="F:ATP binding"/>
    <property type="evidence" value="ECO:0007669"/>
    <property type="project" value="UniProtKB-KW"/>
</dbReference>
<feature type="compositionally biased region" description="Pro residues" evidence="18">
    <location>
        <begin position="1411"/>
        <end position="1429"/>
    </location>
</feature>
<evidence type="ECO:0000313" key="23">
    <source>
        <dbReference type="Ensembl" id="ENSOMYP00000053866.2"/>
    </source>
</evidence>
<reference evidence="23" key="3">
    <citation type="submission" date="2025-09" db="UniProtKB">
        <authorList>
            <consortium name="Ensembl"/>
        </authorList>
    </citation>
    <scope>IDENTIFICATION</scope>
</reference>
<keyword evidence="5" id="KW-0677">Repeat</keyword>
<dbReference type="InterPro" id="IPR000330">
    <property type="entry name" value="SNF2_N"/>
</dbReference>
<feature type="domain" description="PHD-type" evidence="20">
    <location>
        <begin position="302"/>
        <end position="349"/>
    </location>
</feature>
<reference evidence="23" key="1">
    <citation type="submission" date="2020-07" db="EMBL/GenBank/DDBJ databases">
        <title>A long reads based de novo assembly of the rainbow trout Arlee double haploid line genome.</title>
        <authorList>
            <person name="Gao G."/>
            <person name="Palti Y."/>
        </authorList>
    </citation>
    <scope>NUCLEOTIDE SEQUENCE [LARGE SCALE GENOMIC DNA]</scope>
</reference>
<dbReference type="PROSITE" id="PS51194">
    <property type="entry name" value="HELICASE_CTER"/>
    <property type="match status" value="1"/>
</dbReference>
<dbReference type="Pfam" id="PF00385">
    <property type="entry name" value="Chromo"/>
    <property type="match status" value="1"/>
</dbReference>
<dbReference type="FunFam" id="3.40.50.300:FF:000015">
    <property type="entry name" value="chromodomain-helicase-DNA-binding protein 9 isoform X1"/>
    <property type="match status" value="1"/>
</dbReference>
<dbReference type="Pfam" id="PF00271">
    <property type="entry name" value="Helicase_C"/>
    <property type="match status" value="1"/>
</dbReference>
<keyword evidence="7 17" id="KW-0863">Zinc-finger</keyword>
<dbReference type="InterPro" id="IPR016197">
    <property type="entry name" value="Chromo-like_dom_sf"/>
</dbReference>
<evidence type="ECO:0000256" key="5">
    <source>
        <dbReference type="ARBA" id="ARBA00022737"/>
    </source>
</evidence>
<dbReference type="InterPro" id="IPR001650">
    <property type="entry name" value="Helicase_C-like"/>
</dbReference>
<dbReference type="SMART" id="SM00490">
    <property type="entry name" value="HELICc"/>
    <property type="match status" value="1"/>
</dbReference>
<keyword evidence="9" id="KW-0862">Zinc</keyword>
<dbReference type="SMART" id="SM00298">
    <property type="entry name" value="CHROMO"/>
    <property type="match status" value="2"/>
</dbReference>
<dbReference type="InterPro" id="IPR009462">
    <property type="entry name" value="CHD_II_SANT-like"/>
</dbReference>
<dbReference type="GO" id="GO:0042393">
    <property type="term" value="F:histone binding"/>
    <property type="evidence" value="ECO:0007669"/>
    <property type="project" value="TreeGrafter"/>
</dbReference>
<feature type="domain" description="Helicase C-terminal" evidence="22">
    <location>
        <begin position="916"/>
        <end position="1078"/>
    </location>
</feature>
<keyword evidence="24" id="KW-1185">Reference proteome</keyword>
<comment type="similarity">
    <text evidence="2">Belongs to the SNF2/RAD54 helicase family.</text>
</comment>
<dbReference type="CDD" id="cd15532">
    <property type="entry name" value="PHD2_CHD_II"/>
    <property type="match status" value="1"/>
</dbReference>
<keyword evidence="12" id="KW-0805">Transcription regulation</keyword>
<dbReference type="PROSITE" id="PS50016">
    <property type="entry name" value="ZF_PHD_2"/>
    <property type="match status" value="2"/>
</dbReference>
<reference evidence="23" key="2">
    <citation type="submission" date="2025-08" db="UniProtKB">
        <authorList>
            <consortium name="Ensembl"/>
        </authorList>
    </citation>
    <scope>IDENTIFICATION</scope>
</reference>
<dbReference type="InterPro" id="IPR014001">
    <property type="entry name" value="Helicase_ATP-bd"/>
</dbReference>
<dbReference type="FunFam" id="3.40.50.10810:FF:000001">
    <property type="entry name" value="chromodomain-helicase-DNA-binding protein 3 isoform X1"/>
    <property type="match status" value="1"/>
</dbReference>
<feature type="domain" description="PHD-type" evidence="20">
    <location>
        <begin position="230"/>
        <end position="277"/>
    </location>
</feature>
<keyword evidence="10" id="KW-0067">ATP-binding</keyword>
<keyword evidence="13" id="KW-0238">DNA-binding</keyword>
<evidence type="ECO:0000313" key="24">
    <source>
        <dbReference type="Proteomes" id="UP000694395"/>
    </source>
</evidence>
<protein>
    <submittedName>
        <fullName evidence="23">Chromodomain helicase DNA binding protein 5</fullName>
    </submittedName>
</protein>
<dbReference type="Pfam" id="PF00628">
    <property type="entry name" value="PHD"/>
    <property type="match status" value="2"/>
</dbReference>
<dbReference type="Gene3D" id="3.40.50.10810">
    <property type="entry name" value="Tandem AAA-ATPase domain"/>
    <property type="match status" value="1"/>
</dbReference>
<dbReference type="Pfam" id="PF06461">
    <property type="entry name" value="CHDII_SANT-like"/>
    <property type="match status" value="1"/>
</dbReference>
<dbReference type="InterPro" id="IPR019786">
    <property type="entry name" value="Zinc_finger_PHD-type_CS"/>
</dbReference>
<feature type="region of interest" description="Disordered" evidence="18">
    <location>
        <begin position="195"/>
        <end position="227"/>
    </location>
</feature>
<keyword evidence="8" id="KW-0378">Hydrolase</keyword>
<feature type="region of interest" description="Disordered" evidence="18">
    <location>
        <begin position="1404"/>
        <end position="1429"/>
    </location>
</feature>
<evidence type="ECO:0000256" key="16">
    <source>
        <dbReference type="ARBA" id="ARBA00049360"/>
    </source>
</evidence>
<dbReference type="InterPro" id="IPR023780">
    <property type="entry name" value="Chromo_domain"/>
</dbReference>
<dbReference type="Ensembl" id="ENSOMYT00000058621.2">
    <property type="protein sequence ID" value="ENSOMYP00000053866.2"/>
    <property type="gene ID" value="ENSOMYG00000024504.2"/>
</dbReference>
<proteinExistence type="inferred from homology"/>
<feature type="region of interest" description="Disordered" evidence="18">
    <location>
        <begin position="435"/>
        <end position="457"/>
    </location>
</feature>
<dbReference type="PROSITE" id="PS00690">
    <property type="entry name" value="DEAH_ATP_HELICASE"/>
    <property type="match status" value="1"/>
</dbReference>
<sequence>EQAPEREDDRPLQGPEIGSESESSTYAPTTKKKKKPKDKKEKKPKRKKREEEEEDDDDDDDEDDENNKEPKSSSQLMQEWGLEDVQYGFTEEDYTTLTNYKAFSQFLRPLIAKKNPKIPMSKMMTVLGAKWREFSANNPFKGTSATAVAAAVAAAVETVTVASPTSVKEITTLSSSHEEDFGLEESDFDDVSIHSASVRSDTSGNAKKKARKGRKKRKREDGDGYETDHQDYCEVCQQGGEIILCDTCPKAYHLVCLDPELEKAPEGKWSCPHCEKEGIQWEAKDDDDEEEEVAVEEEDDHLEFCRVCKDGGELLCCDTCPSSYHIHCLNPPLPEIPNGEWLCPRCMCPPPKGKVQRILHWIWGDPPLPTEVPPGPDGETVDPLVKPPLKGHPERELFVKWAGLSYWHCSWVSELQLELYHAVMYRNYQRKNDMDEPPPYDYGSGEEELNNEKRKSKDPEYAAMEERFYRYGIKPEWMVIHRILNHSYDKDGDVHYLIKWRDLPYDQCTWEVDDFDVPEYHNAKHSYWDHREQMIGDDQRPLVVRKGKKGKEEEKRREREIPPNAPIIDPTIKFEHQPWYINATGGTLHPYQLEGLNWLRFSWAQGTDTILADEMGLGKTVQTIVFLYSLYKEGHSKGPYLVSAPLSTIINWEREFEMWAPDFYVVTYTGDKESRAVIRENEFTFEDSAVKTGRKVFRMKKDTAIKFHVLLTSYELITIDQTILGSINWACLVVDEAHRLKNNQSKFFRILNGYKIYYKLLLTGTPLQNNLEELFHLLNFLTPERFNNLEGFLEEFADISKEDQIKKLHDLLGPHMLRRLKADVFKNMPSKTELIVRVELSPMQKKYYKFILTRNFEALNSKGGGNQVSLLNIMMDLKKCCNHPYLFPVAAVEAPVLPNGSYDGNQLVKSSGKLTLLQKMLKKLKDEGHRVLIFSQMTKMLDLLEDFLEYEGYKYERIDGGITGGLRQEAIDRFNAPGAQQFCFLLSTRAGGLGINLATADTVIIYDSDWNPHNDIQAFSRAHRIGQNKKVMIYRFVTRASVEERITQVAKRKMMLTHLVVRPGLGSKTGSMSKQELDDILKFGTEELFKDEMEAAARSSGLQSWGDIKDGDEGSVIHYDDNAISKLLDRSQNATEDTEIQNMNEYLSSFKVAQYVVKDEDAEEEPQREIIKQEENVDPDYWEKLLRHHYEQQQEDLARNLGKGKRIRKQVNYNDTSQEDQEWQDDLSDNHSEYSVGSEDEDEDFEERPEGGCGRRHSRRQLKSDRDKPLPPLLARVGGNIEVLGFNARQRKAFLNAIMRWGMPPQDAFNSHWLVRDLRGKSEKEFRAYVSLFMRHLCEPGADGAETFADGVPREGLSRQHVLTRIGVMSLVRKKVQEFEHVNGKYSTPDLIPIGLELKKLTESLSSDPNTPVPASPAATPQPPGSPVPPGQCHILTLSSVCGTCVCFRTPKRTSKIEDLLMPEGRLNGEKEAQEEMEEVRRELLEKNGFKMRFMFNIADGGFTELHTLWQNEERAAVSSGKMYDIWHRRHDYWLLAGIVTHGYARWQDIQNDPRYAIHNEPFKTEMHKGNYLEMKNKFLARRFKLLEQALVIEEQLRRAAYLNMTQDPSHPAMALNTRFAEVECLAESHQHLSKESLAGNKPANAVLHKVLNQLEELLSDMKADVTRLPNMLSRIPPVSSRLQMSERSILSRLTSRGNEPPPQQGSFACSQMYSTGFGGSFRGPAGEAMVNYSQMPLGPYVSSKWPVSARL</sequence>
<dbReference type="InterPro" id="IPR049730">
    <property type="entry name" value="SNF2/RAD54-like_C"/>
</dbReference>
<dbReference type="FunFam" id="3.30.40.10:FF:000011">
    <property type="entry name" value="chromodomain-helicase-DNA-binding protein 4 isoform X1"/>
    <property type="match status" value="1"/>
</dbReference>
<evidence type="ECO:0000256" key="8">
    <source>
        <dbReference type="ARBA" id="ARBA00022801"/>
    </source>
</evidence>
<feature type="compositionally biased region" description="Acidic residues" evidence="18">
    <location>
        <begin position="51"/>
        <end position="66"/>
    </location>
</feature>
<dbReference type="Gene3D" id="3.40.50.300">
    <property type="entry name" value="P-loop containing nucleotide triphosphate hydrolases"/>
    <property type="match status" value="1"/>
</dbReference>
<evidence type="ECO:0000256" key="17">
    <source>
        <dbReference type="PROSITE-ProRule" id="PRU00146"/>
    </source>
</evidence>
<dbReference type="Pfam" id="PF08073">
    <property type="entry name" value="CHDNT"/>
    <property type="match status" value="1"/>
</dbReference>
<dbReference type="GO" id="GO:0016581">
    <property type="term" value="C:NuRD complex"/>
    <property type="evidence" value="ECO:0007669"/>
    <property type="project" value="TreeGrafter"/>
</dbReference>
<feature type="compositionally biased region" description="Acidic residues" evidence="18">
    <location>
        <begin position="1238"/>
        <end position="1247"/>
    </location>
</feature>
<dbReference type="InterPro" id="IPR012957">
    <property type="entry name" value="CHD_C2"/>
</dbReference>
<dbReference type="CDD" id="cd18662">
    <property type="entry name" value="CD2_tandem_CHD3-4_like"/>
    <property type="match status" value="1"/>
</dbReference>
<dbReference type="SUPFAM" id="SSF52540">
    <property type="entry name" value="P-loop containing nucleoside triphosphate hydrolases"/>
    <property type="match status" value="2"/>
</dbReference>
<dbReference type="PANTHER" id="PTHR45623">
    <property type="entry name" value="CHROMODOMAIN-HELICASE-DNA-BINDING PROTEIN 3-RELATED-RELATED"/>
    <property type="match status" value="1"/>
</dbReference>
<dbReference type="GO" id="GO:0003677">
    <property type="term" value="F:DNA binding"/>
    <property type="evidence" value="ECO:0007669"/>
    <property type="project" value="UniProtKB-KW"/>
</dbReference>
<dbReference type="InterPro" id="IPR011011">
    <property type="entry name" value="Znf_FYVE_PHD"/>
</dbReference>
<dbReference type="InterPro" id="IPR027417">
    <property type="entry name" value="P-loop_NTPase"/>
</dbReference>
<dbReference type="SUPFAM" id="SSF57903">
    <property type="entry name" value="FYVE/PHD zinc finger"/>
    <property type="match status" value="1"/>
</dbReference>
<evidence type="ECO:0000259" key="19">
    <source>
        <dbReference type="PROSITE" id="PS50013"/>
    </source>
</evidence>
<evidence type="ECO:0000256" key="18">
    <source>
        <dbReference type="SAM" id="MobiDB-lite"/>
    </source>
</evidence>
<dbReference type="FunFam" id="2.40.50.40:FF:000003">
    <property type="entry name" value="chromodomain-helicase-DNA-binding protein 3 isoform X1"/>
    <property type="match status" value="1"/>
</dbReference>
<evidence type="ECO:0000259" key="22">
    <source>
        <dbReference type="PROSITE" id="PS51194"/>
    </source>
</evidence>
<keyword evidence="14" id="KW-0804">Transcription</keyword>
<dbReference type="InterPro" id="IPR038718">
    <property type="entry name" value="SNF2-like_sf"/>
</dbReference>
<feature type="compositionally biased region" description="Basic residues" evidence="18">
    <location>
        <begin position="206"/>
        <end position="218"/>
    </location>
</feature>
<dbReference type="SMART" id="SM00249">
    <property type="entry name" value="PHD"/>
    <property type="match status" value="2"/>
</dbReference>
<comment type="subcellular location">
    <subcellularLocation>
        <location evidence="1">Nucleus</location>
    </subcellularLocation>
</comment>
<evidence type="ECO:0000256" key="11">
    <source>
        <dbReference type="ARBA" id="ARBA00022853"/>
    </source>
</evidence>
<dbReference type="CDD" id="cd18793">
    <property type="entry name" value="SF2_C_SNF"/>
    <property type="match status" value="1"/>
</dbReference>
<dbReference type="Gene3D" id="3.30.40.10">
    <property type="entry name" value="Zinc/RING finger domain, C3HC4 (zinc finger)"/>
    <property type="match status" value="2"/>
</dbReference>
<evidence type="ECO:0000256" key="2">
    <source>
        <dbReference type="ARBA" id="ARBA00007025"/>
    </source>
</evidence>
<dbReference type="Gene3D" id="1.10.10.60">
    <property type="entry name" value="Homeodomain-like"/>
    <property type="match status" value="1"/>
</dbReference>
<evidence type="ECO:0000256" key="7">
    <source>
        <dbReference type="ARBA" id="ARBA00022771"/>
    </source>
</evidence>
<feature type="region of interest" description="Disordered" evidence="18">
    <location>
        <begin position="1212"/>
        <end position="1271"/>
    </location>
</feature>
<accession>A0A8C7VXD3</accession>
<feature type="domain" description="Chromo" evidence="19">
    <location>
        <begin position="379"/>
        <end position="440"/>
    </location>
</feature>
<feature type="region of interest" description="Disordered" evidence="18">
    <location>
        <begin position="1"/>
        <end position="79"/>
    </location>
</feature>
<feature type="compositionally biased region" description="Basic residues" evidence="18">
    <location>
        <begin position="30"/>
        <end position="48"/>
    </location>
</feature>
<feature type="domain" description="Helicase ATP-binding" evidence="21">
    <location>
        <begin position="600"/>
        <end position="784"/>
    </location>
</feature>
<dbReference type="Proteomes" id="UP000694395">
    <property type="component" value="Chromosome 7"/>
</dbReference>
<dbReference type="PROSITE" id="PS01359">
    <property type="entry name" value="ZF_PHD_1"/>
    <property type="match status" value="1"/>
</dbReference>
<evidence type="ECO:0000256" key="10">
    <source>
        <dbReference type="ARBA" id="ARBA00022840"/>
    </source>
</evidence>
<evidence type="ECO:0000256" key="3">
    <source>
        <dbReference type="ARBA" id="ARBA00022553"/>
    </source>
</evidence>
<evidence type="ECO:0000256" key="13">
    <source>
        <dbReference type="ARBA" id="ARBA00023125"/>
    </source>
</evidence>
<dbReference type="InterPro" id="IPR019787">
    <property type="entry name" value="Znf_PHD-finger"/>
</dbReference>
<keyword evidence="6" id="KW-0547">Nucleotide-binding</keyword>
<dbReference type="SUPFAM" id="SSF54160">
    <property type="entry name" value="Chromo domain-like"/>
    <property type="match status" value="2"/>
</dbReference>
<dbReference type="PROSITE" id="PS50013">
    <property type="entry name" value="CHROMO_2"/>
    <property type="match status" value="2"/>
</dbReference>
<dbReference type="SMART" id="SM01146">
    <property type="entry name" value="DUF1086"/>
    <property type="match status" value="1"/>
</dbReference>
<dbReference type="Pfam" id="PF00176">
    <property type="entry name" value="SNF2-rel_dom"/>
    <property type="match status" value="1"/>
</dbReference>
<comment type="catalytic activity">
    <reaction evidence="16">
        <text>ATP + H2O = ADP + phosphate + H(+)</text>
        <dbReference type="Rhea" id="RHEA:13065"/>
        <dbReference type="ChEBI" id="CHEBI:15377"/>
        <dbReference type="ChEBI" id="CHEBI:15378"/>
        <dbReference type="ChEBI" id="CHEBI:30616"/>
        <dbReference type="ChEBI" id="CHEBI:43474"/>
        <dbReference type="ChEBI" id="CHEBI:456216"/>
    </reaction>
</comment>
<keyword evidence="15" id="KW-0539">Nucleus</keyword>
<evidence type="ECO:0000259" key="21">
    <source>
        <dbReference type="PROSITE" id="PS51192"/>
    </source>
</evidence>
<dbReference type="SMART" id="SM01147">
    <property type="entry name" value="DUF1087"/>
    <property type="match status" value="1"/>
</dbReference>
<dbReference type="InterPro" id="IPR000953">
    <property type="entry name" value="Chromo/chromo_shadow_dom"/>
</dbReference>
<dbReference type="FunFam" id="3.30.40.10:FF:000001">
    <property type="entry name" value="chromodomain-helicase-DNA-binding protein 3 isoform X1"/>
    <property type="match status" value="1"/>
</dbReference>
<evidence type="ECO:0000256" key="9">
    <source>
        <dbReference type="ARBA" id="ARBA00022833"/>
    </source>
</evidence>
<dbReference type="InterPro" id="IPR009463">
    <property type="entry name" value="DUF1087"/>
</dbReference>
<dbReference type="CDD" id="cd18667">
    <property type="entry name" value="CD1_tandem_CHD3-4_like"/>
    <property type="match status" value="1"/>
</dbReference>
<keyword evidence="4" id="KW-0479">Metal-binding</keyword>
<feature type="compositionally biased region" description="Acidic residues" evidence="18">
    <location>
        <begin position="1217"/>
        <end position="1227"/>
    </location>
</feature>
<feature type="compositionally biased region" description="Polar residues" evidence="18">
    <location>
        <begin position="195"/>
        <end position="205"/>
    </location>
</feature>
<dbReference type="GO" id="GO:0003682">
    <property type="term" value="F:chromatin binding"/>
    <property type="evidence" value="ECO:0007669"/>
    <property type="project" value="TreeGrafter"/>
</dbReference>
<organism evidence="23 24">
    <name type="scientific">Oncorhynchus mykiss</name>
    <name type="common">Rainbow trout</name>
    <name type="synonym">Salmo gairdneri</name>
    <dbReference type="NCBI Taxonomy" id="8022"/>
    <lineage>
        <taxon>Eukaryota</taxon>
        <taxon>Metazoa</taxon>
        <taxon>Chordata</taxon>
        <taxon>Craniata</taxon>
        <taxon>Vertebrata</taxon>
        <taxon>Euteleostomi</taxon>
        <taxon>Actinopterygii</taxon>
        <taxon>Neopterygii</taxon>
        <taxon>Teleostei</taxon>
        <taxon>Protacanthopterygii</taxon>
        <taxon>Salmoniformes</taxon>
        <taxon>Salmonidae</taxon>
        <taxon>Salmoninae</taxon>
        <taxon>Oncorhynchus</taxon>
    </lineage>
</organism>
<evidence type="ECO:0000256" key="1">
    <source>
        <dbReference type="ARBA" id="ARBA00004123"/>
    </source>
</evidence>
<name>A0A8C7VXD3_ONCMY</name>
<evidence type="ECO:0000256" key="12">
    <source>
        <dbReference type="ARBA" id="ARBA00023015"/>
    </source>
</evidence>